<evidence type="ECO:0000313" key="10">
    <source>
        <dbReference type="Proteomes" id="UP000065807"/>
    </source>
</evidence>
<reference evidence="10" key="2">
    <citation type="journal article" date="2016" name="Int. J. Syst. Evol. Microbiol.">
        <title>Complete genome sequence and cell structure of Limnochorda pilosa, a Gram-negative spore-former within the phylum Firmicutes.</title>
        <authorList>
            <person name="Watanabe M."/>
            <person name="Kojima H."/>
            <person name="Fukui M."/>
        </authorList>
    </citation>
    <scope>NUCLEOTIDE SEQUENCE [LARGE SCALE GENOMIC DNA]</scope>
    <source>
        <strain evidence="10">HC45</strain>
    </source>
</reference>
<dbReference type="GO" id="GO:0033573">
    <property type="term" value="C:high-affinity iron permease complex"/>
    <property type="evidence" value="ECO:0007669"/>
    <property type="project" value="InterPro"/>
</dbReference>
<keyword evidence="3 7" id="KW-0812">Transmembrane</keyword>
<dbReference type="EMBL" id="AP014924">
    <property type="protein sequence ID" value="BAS26868.1"/>
    <property type="molecule type" value="Genomic_DNA"/>
</dbReference>
<feature type="transmembrane region" description="Helical" evidence="7">
    <location>
        <begin position="318"/>
        <end position="337"/>
    </location>
</feature>
<evidence type="ECO:0000313" key="9">
    <source>
        <dbReference type="EMBL" id="BAS26868.1"/>
    </source>
</evidence>
<keyword evidence="10" id="KW-1185">Reference proteome</keyword>
<dbReference type="PANTHER" id="PTHR31632:SF2">
    <property type="entry name" value="PLASMA MEMBRANE IRON PERMEASE"/>
    <property type="match status" value="1"/>
</dbReference>
<evidence type="ECO:0000256" key="5">
    <source>
        <dbReference type="ARBA" id="ARBA00023136"/>
    </source>
</evidence>
<evidence type="ECO:0000256" key="2">
    <source>
        <dbReference type="ARBA" id="ARBA00008333"/>
    </source>
</evidence>
<proteinExistence type="inferred from homology"/>
<feature type="transmembrane region" description="Helical" evidence="7">
    <location>
        <begin position="479"/>
        <end position="498"/>
    </location>
</feature>
<feature type="transmembrane region" description="Helical" evidence="7">
    <location>
        <begin position="422"/>
        <end position="440"/>
    </location>
</feature>
<comment type="subcellular location">
    <subcellularLocation>
        <location evidence="1">Membrane</location>
        <topology evidence="1">Multi-pass membrane protein</topology>
    </subcellularLocation>
</comment>
<keyword evidence="8" id="KW-0732">Signal</keyword>
<dbReference type="KEGG" id="lpil:LIP_1011"/>
<dbReference type="InterPro" id="IPR004923">
    <property type="entry name" value="FTR1/Fip1/EfeU"/>
</dbReference>
<dbReference type="GO" id="GO:0015093">
    <property type="term" value="F:ferrous iron transmembrane transporter activity"/>
    <property type="evidence" value="ECO:0007669"/>
    <property type="project" value="TreeGrafter"/>
</dbReference>
<dbReference type="PANTHER" id="PTHR31632">
    <property type="entry name" value="IRON TRANSPORTER FTH1"/>
    <property type="match status" value="1"/>
</dbReference>
<name>A0A0K2SID5_LIMPI</name>
<evidence type="ECO:0000256" key="7">
    <source>
        <dbReference type="SAM" id="Phobius"/>
    </source>
</evidence>
<accession>A0A0K2SID5</accession>
<evidence type="ECO:0000256" key="1">
    <source>
        <dbReference type="ARBA" id="ARBA00004141"/>
    </source>
</evidence>
<sequence>MASSGRTNLVRATLALLAILSLAALAGGPAAGAEDPRASLMAGVDRALQAAEAGRIEEAAARYDTFHEVWEEVEDGLHTSNRHGYEAIEAAIREVRVQLAVQPPRFDALTDALLKLKTEVAEYVPAGTGAAQAGNDPAGSTGSPASDEGGLGRLAVLLDQAAREIDQGKAGEARERVEAFVAAWPGVEGEVRSRSPRAYEAIERNMAQVMGALASTPPDLERAGSLVAAMEQELAPIVAQAGSSYTAFDAGVVLLREGLEVLLVLLALLAFLQRTGHAKDRVWVWGGTAAGVAVAVGLGVALRSLLQATMAGWGTEMVEGTAGLVAAGLMLTVGAWLHDKANLAQWNAYIQSQVGQALARGSLISLALIAFLAVLREGAETVVFYMGMAASIATSQLVLGIAGASLLLVAAGVAALRFGARLPVRPLFLVATVLIYYLAFKFTGQAIHGLQIAQELPATAPGYLPSISFLGIHPTWEGVAAQLVMLALIVLSWMRTTWRAAVKQARVRAGLEPAHRS</sequence>
<feature type="transmembrane region" description="Helical" evidence="7">
    <location>
        <begin position="357"/>
        <end position="376"/>
    </location>
</feature>
<keyword evidence="4 7" id="KW-1133">Transmembrane helix</keyword>
<gene>
    <name evidence="9" type="ORF">LIP_1011</name>
</gene>
<evidence type="ECO:0000256" key="8">
    <source>
        <dbReference type="SAM" id="SignalP"/>
    </source>
</evidence>
<evidence type="ECO:0000256" key="6">
    <source>
        <dbReference type="SAM" id="MobiDB-lite"/>
    </source>
</evidence>
<comment type="similarity">
    <text evidence="2">Belongs to the oxidase-dependent Fe transporter (OFeT) (TC 9.A.10.1) family.</text>
</comment>
<feature type="signal peptide" evidence="8">
    <location>
        <begin position="1"/>
        <end position="26"/>
    </location>
</feature>
<organism evidence="9 10">
    <name type="scientific">Limnochorda pilosa</name>
    <dbReference type="NCBI Taxonomy" id="1555112"/>
    <lineage>
        <taxon>Bacteria</taxon>
        <taxon>Bacillati</taxon>
        <taxon>Bacillota</taxon>
        <taxon>Limnochordia</taxon>
        <taxon>Limnochordales</taxon>
        <taxon>Limnochordaceae</taxon>
        <taxon>Limnochorda</taxon>
    </lineage>
</organism>
<dbReference type="Proteomes" id="UP000065807">
    <property type="component" value="Chromosome"/>
</dbReference>
<feature type="chain" id="PRO_5038573614" evidence="8">
    <location>
        <begin position="27"/>
        <end position="517"/>
    </location>
</feature>
<dbReference type="Pfam" id="PF03239">
    <property type="entry name" value="FTR1"/>
    <property type="match status" value="1"/>
</dbReference>
<reference evidence="10" key="1">
    <citation type="submission" date="2015-07" db="EMBL/GenBank/DDBJ databases">
        <title>Complete genome sequence and phylogenetic analysis of Limnochorda pilosa.</title>
        <authorList>
            <person name="Watanabe M."/>
            <person name="Kojima H."/>
            <person name="Fukui M."/>
        </authorList>
    </citation>
    <scope>NUCLEOTIDE SEQUENCE [LARGE SCALE GENOMIC DNA]</scope>
    <source>
        <strain evidence="10">HC45</strain>
    </source>
</reference>
<feature type="transmembrane region" description="Helical" evidence="7">
    <location>
        <begin position="284"/>
        <end position="306"/>
    </location>
</feature>
<protein>
    <submittedName>
        <fullName evidence="9">Iron permease</fullName>
    </submittedName>
</protein>
<feature type="region of interest" description="Disordered" evidence="6">
    <location>
        <begin position="128"/>
        <end position="149"/>
    </location>
</feature>
<keyword evidence="5 7" id="KW-0472">Membrane</keyword>
<feature type="transmembrane region" description="Helical" evidence="7">
    <location>
        <begin position="382"/>
        <end position="410"/>
    </location>
</feature>
<dbReference type="STRING" id="1555112.LIP_1011"/>
<feature type="transmembrane region" description="Helical" evidence="7">
    <location>
        <begin position="253"/>
        <end position="272"/>
    </location>
</feature>
<evidence type="ECO:0000256" key="4">
    <source>
        <dbReference type="ARBA" id="ARBA00022989"/>
    </source>
</evidence>
<dbReference type="AlphaFoldDB" id="A0A0K2SID5"/>
<evidence type="ECO:0000256" key="3">
    <source>
        <dbReference type="ARBA" id="ARBA00022692"/>
    </source>
</evidence>